<dbReference type="Proteomes" id="UP000632740">
    <property type="component" value="Unassembled WGS sequence"/>
</dbReference>
<organism evidence="1 2">
    <name type="scientific">Cellulomonas chitinilytica</name>
    <dbReference type="NCBI Taxonomy" id="398759"/>
    <lineage>
        <taxon>Bacteria</taxon>
        <taxon>Bacillati</taxon>
        <taxon>Actinomycetota</taxon>
        <taxon>Actinomycetes</taxon>
        <taxon>Micrococcales</taxon>
        <taxon>Cellulomonadaceae</taxon>
        <taxon>Cellulomonas</taxon>
    </lineage>
</organism>
<accession>A0A919P151</accession>
<keyword evidence="2" id="KW-1185">Reference proteome</keyword>
<protein>
    <submittedName>
        <fullName evidence="1">Uncharacterized protein</fullName>
    </submittedName>
</protein>
<reference evidence="1" key="1">
    <citation type="submission" date="2021-01" db="EMBL/GenBank/DDBJ databases">
        <title>Whole genome shotgun sequence of Cellulomonas chitinilytica NBRC 110799.</title>
        <authorList>
            <person name="Komaki H."/>
            <person name="Tamura T."/>
        </authorList>
    </citation>
    <scope>NUCLEOTIDE SEQUENCE</scope>
    <source>
        <strain evidence="1">NBRC 110799</strain>
    </source>
</reference>
<sequence>MADEETIVFPRLGPGATTAAWIHRPSGLVTPPESTWHRRPVTLDRRAHVVLRGNDVRVDLQVERRNGWRVAGIPLYAVGPWGVAAQPLELMKALAAEVRSRRPYGADRVLAALDRHVALVRRTPDRLDLSPFASQIKGRMARIVDELS</sequence>
<evidence type="ECO:0000313" key="1">
    <source>
        <dbReference type="EMBL" id="GIG20755.1"/>
    </source>
</evidence>
<evidence type="ECO:0000313" key="2">
    <source>
        <dbReference type="Proteomes" id="UP000632740"/>
    </source>
</evidence>
<dbReference type="AlphaFoldDB" id="A0A919P151"/>
<comment type="caution">
    <text evidence="1">The sequence shown here is derived from an EMBL/GenBank/DDBJ whole genome shotgun (WGS) entry which is preliminary data.</text>
</comment>
<name>A0A919P151_9CELL</name>
<gene>
    <name evidence="1" type="ORF">Cch01nite_14790</name>
</gene>
<dbReference type="EMBL" id="BONK01000004">
    <property type="protein sequence ID" value="GIG20755.1"/>
    <property type="molecule type" value="Genomic_DNA"/>
</dbReference>
<proteinExistence type="predicted"/>